<accession>A0A0D0AQD1</accession>
<keyword evidence="2" id="KW-0472">Membrane</keyword>
<feature type="transmembrane region" description="Helical" evidence="2">
    <location>
        <begin position="54"/>
        <end position="75"/>
    </location>
</feature>
<feature type="compositionally biased region" description="Low complexity" evidence="1">
    <location>
        <begin position="198"/>
        <end position="208"/>
    </location>
</feature>
<dbReference type="InParanoid" id="A0A0D0AQD1"/>
<sequence>MSPVFLSSGSSITSTPFSFILQVIPPALMLILPLVSAVLLAHSPFSRNKLVSNILLALNTVLPAIASGLGLGASLGQVQFLQHYWNISLALHACLLSSSSLYVLFVATTPDSLVPHRAVRFVAVLVTTFLICATIAGSIASTPTLLSPTFSLVSRSLQLPLVIGIFLDIRSAIALAAPFTKICEKDRAGPESSDHPTSCSNSSRRVSSPTHDTWPFPGSLAHAQLKQNQSSATSVNAVANLPPSLTLTHSGQENSVMPEGATVISWRCKEMRLPVTMLAAQAAAVVCAALEIALAIIAKDSPSWAALQARDSATTSQPSKNSDVTVVAGLVIAHSVCLLVWAVGVVTSIYCEHMLRFWSTARQRHLTYYLFYSTSDCRQADLANFCQSYSRLLGAETCGISLPSHSKPIVFTRHVFGFGLRFSLYEGSFRFPPSPAHRRSWICRFKSCAIL</sequence>
<dbReference type="OrthoDB" id="2670507at2759"/>
<reference evidence="4" key="2">
    <citation type="submission" date="2015-01" db="EMBL/GenBank/DDBJ databases">
        <title>Evolutionary Origins and Diversification of the Mycorrhizal Mutualists.</title>
        <authorList>
            <consortium name="DOE Joint Genome Institute"/>
            <consortium name="Mycorrhizal Genomics Consortium"/>
            <person name="Kohler A."/>
            <person name="Kuo A."/>
            <person name="Nagy L.G."/>
            <person name="Floudas D."/>
            <person name="Copeland A."/>
            <person name="Barry K.W."/>
            <person name="Cichocki N."/>
            <person name="Veneault-Fourrey C."/>
            <person name="LaButti K."/>
            <person name="Lindquist E.A."/>
            <person name="Lipzen A."/>
            <person name="Lundell T."/>
            <person name="Morin E."/>
            <person name="Murat C."/>
            <person name="Riley R."/>
            <person name="Ohm R."/>
            <person name="Sun H."/>
            <person name="Tunlid A."/>
            <person name="Henrissat B."/>
            <person name="Grigoriev I.V."/>
            <person name="Hibbett D.S."/>
            <person name="Martin F."/>
        </authorList>
    </citation>
    <scope>NUCLEOTIDE SEQUENCE [LARGE SCALE GENOMIC DNA]</scope>
    <source>
        <strain evidence="4">UH-Slu-Lm8-n1</strain>
    </source>
</reference>
<protein>
    <submittedName>
        <fullName evidence="3">Uncharacterized protein</fullName>
    </submittedName>
</protein>
<evidence type="ECO:0000313" key="4">
    <source>
        <dbReference type="Proteomes" id="UP000054485"/>
    </source>
</evidence>
<evidence type="ECO:0000313" key="3">
    <source>
        <dbReference type="EMBL" id="KIK43946.1"/>
    </source>
</evidence>
<evidence type="ECO:0000256" key="2">
    <source>
        <dbReference type="SAM" id="Phobius"/>
    </source>
</evidence>
<keyword evidence="2" id="KW-1133">Transmembrane helix</keyword>
<feature type="transmembrane region" description="Helical" evidence="2">
    <location>
        <begin position="20"/>
        <end position="42"/>
    </location>
</feature>
<feature type="region of interest" description="Disordered" evidence="1">
    <location>
        <begin position="186"/>
        <end position="212"/>
    </location>
</feature>
<feature type="transmembrane region" description="Helical" evidence="2">
    <location>
        <begin position="275"/>
        <end position="298"/>
    </location>
</feature>
<keyword evidence="4" id="KW-1185">Reference proteome</keyword>
<dbReference type="HOGENOM" id="CLU_607171_0_0_1"/>
<feature type="transmembrane region" description="Helical" evidence="2">
    <location>
        <begin position="326"/>
        <end position="350"/>
    </location>
</feature>
<evidence type="ECO:0000256" key="1">
    <source>
        <dbReference type="SAM" id="MobiDB-lite"/>
    </source>
</evidence>
<feature type="transmembrane region" description="Helical" evidence="2">
    <location>
        <begin position="159"/>
        <end position="179"/>
    </location>
</feature>
<proteinExistence type="predicted"/>
<gene>
    <name evidence="3" type="ORF">CY34DRAFT_675137</name>
</gene>
<name>A0A0D0AQD1_9AGAM</name>
<dbReference type="EMBL" id="KN835201">
    <property type="protein sequence ID" value="KIK43946.1"/>
    <property type="molecule type" value="Genomic_DNA"/>
</dbReference>
<dbReference type="AlphaFoldDB" id="A0A0D0AQD1"/>
<dbReference type="Proteomes" id="UP000054485">
    <property type="component" value="Unassembled WGS sequence"/>
</dbReference>
<keyword evidence="2" id="KW-0812">Transmembrane</keyword>
<feature type="transmembrane region" description="Helical" evidence="2">
    <location>
        <begin position="87"/>
        <end position="107"/>
    </location>
</feature>
<feature type="transmembrane region" description="Helical" evidence="2">
    <location>
        <begin position="119"/>
        <end position="139"/>
    </location>
</feature>
<reference evidence="3 4" key="1">
    <citation type="submission" date="2014-04" db="EMBL/GenBank/DDBJ databases">
        <authorList>
            <consortium name="DOE Joint Genome Institute"/>
            <person name="Kuo A."/>
            <person name="Ruytinx J."/>
            <person name="Rineau F."/>
            <person name="Colpaert J."/>
            <person name="Kohler A."/>
            <person name="Nagy L.G."/>
            <person name="Floudas D."/>
            <person name="Copeland A."/>
            <person name="Barry K.W."/>
            <person name="Cichocki N."/>
            <person name="Veneault-Fourrey C."/>
            <person name="LaButti K."/>
            <person name="Lindquist E.A."/>
            <person name="Lipzen A."/>
            <person name="Lundell T."/>
            <person name="Morin E."/>
            <person name="Murat C."/>
            <person name="Sun H."/>
            <person name="Tunlid A."/>
            <person name="Henrissat B."/>
            <person name="Grigoriev I.V."/>
            <person name="Hibbett D.S."/>
            <person name="Martin F."/>
            <person name="Nordberg H.P."/>
            <person name="Cantor M.N."/>
            <person name="Hua S.X."/>
        </authorList>
    </citation>
    <scope>NUCLEOTIDE SEQUENCE [LARGE SCALE GENOMIC DNA]</scope>
    <source>
        <strain evidence="3 4">UH-Slu-Lm8-n1</strain>
    </source>
</reference>
<organism evidence="3 4">
    <name type="scientific">Suillus luteus UH-Slu-Lm8-n1</name>
    <dbReference type="NCBI Taxonomy" id="930992"/>
    <lineage>
        <taxon>Eukaryota</taxon>
        <taxon>Fungi</taxon>
        <taxon>Dikarya</taxon>
        <taxon>Basidiomycota</taxon>
        <taxon>Agaricomycotina</taxon>
        <taxon>Agaricomycetes</taxon>
        <taxon>Agaricomycetidae</taxon>
        <taxon>Boletales</taxon>
        <taxon>Suillineae</taxon>
        <taxon>Suillaceae</taxon>
        <taxon>Suillus</taxon>
    </lineage>
</organism>